<dbReference type="Proteomes" id="UP000273145">
    <property type="component" value="Chromosome"/>
</dbReference>
<evidence type="ECO:0000313" key="2">
    <source>
        <dbReference type="EMBL" id="AZK46062.1"/>
    </source>
</evidence>
<keyword evidence="1" id="KW-0812">Transmembrane</keyword>
<sequence>MSFRRFIQDLVQYRLMVFIALGLFVAGILAGVVFTDELGAMIEPQIEALQEMGGKLSQSPSPELSFFIFIFLNNAVKSLFIMGLGALFGFMPIVFLVMNGMVLGFLVHAALAQGANMFDLIVKGLLPHGIIEIPAIVVAAAYGLQFGYLVMKSIGELGARDRHERSVKWGTFFRAVGTAAIWITVALLVAAIIESTITFHLVQNIK</sequence>
<proteinExistence type="predicted"/>
<dbReference type="OrthoDB" id="161024at2"/>
<keyword evidence="3" id="KW-1185">Reference proteome</keyword>
<dbReference type="PANTHER" id="PTHR35337:SF1">
    <property type="entry name" value="SLR1478 PROTEIN"/>
    <property type="match status" value="1"/>
</dbReference>
<dbReference type="InterPro" id="IPR002798">
    <property type="entry name" value="SpoIIM-like"/>
</dbReference>
<feature type="transmembrane region" description="Helical" evidence="1">
    <location>
        <begin position="12"/>
        <end position="34"/>
    </location>
</feature>
<dbReference type="EMBL" id="CP034248">
    <property type="protein sequence ID" value="AZK46062.1"/>
    <property type="molecule type" value="Genomic_DNA"/>
</dbReference>
<gene>
    <name evidence="2" type="ORF">EIM92_07460</name>
</gene>
<feature type="transmembrane region" description="Helical" evidence="1">
    <location>
        <begin position="172"/>
        <end position="193"/>
    </location>
</feature>
<feature type="transmembrane region" description="Helical" evidence="1">
    <location>
        <begin position="64"/>
        <end position="86"/>
    </location>
</feature>
<keyword evidence="1" id="KW-1133">Transmembrane helix</keyword>
<keyword evidence="1" id="KW-0472">Membrane</keyword>
<dbReference type="AlphaFoldDB" id="A0A3S8RSZ5"/>
<feature type="transmembrane region" description="Helical" evidence="1">
    <location>
        <begin position="131"/>
        <end position="151"/>
    </location>
</feature>
<evidence type="ECO:0000313" key="3">
    <source>
        <dbReference type="Proteomes" id="UP000273145"/>
    </source>
</evidence>
<reference evidence="2 3" key="1">
    <citation type="submission" date="2018-11" db="EMBL/GenBank/DDBJ databases">
        <title>Genome sequencing of Paenibacillus lentus DSM25539(T).</title>
        <authorList>
            <person name="Kook J.-K."/>
            <person name="Park S.-N."/>
            <person name="Lim Y.K."/>
        </authorList>
    </citation>
    <scope>NUCLEOTIDE SEQUENCE [LARGE SCALE GENOMIC DNA]</scope>
    <source>
        <strain evidence="2 3">DSM 25539</strain>
    </source>
</reference>
<dbReference type="Pfam" id="PF01944">
    <property type="entry name" value="SpoIIM"/>
    <property type="match status" value="1"/>
</dbReference>
<accession>A0A3S8RSZ5</accession>
<dbReference type="RefSeq" id="WP_125082135.1">
    <property type="nucleotide sequence ID" value="NZ_CP034248.1"/>
</dbReference>
<organism evidence="2 3">
    <name type="scientific">Paenibacillus lentus</name>
    <dbReference type="NCBI Taxonomy" id="1338368"/>
    <lineage>
        <taxon>Bacteria</taxon>
        <taxon>Bacillati</taxon>
        <taxon>Bacillota</taxon>
        <taxon>Bacilli</taxon>
        <taxon>Bacillales</taxon>
        <taxon>Paenibacillaceae</taxon>
        <taxon>Paenibacillus</taxon>
    </lineage>
</organism>
<evidence type="ECO:0000256" key="1">
    <source>
        <dbReference type="SAM" id="Phobius"/>
    </source>
</evidence>
<protein>
    <submittedName>
        <fullName evidence="2">Stage II sporulation protein M</fullName>
    </submittedName>
</protein>
<dbReference type="KEGG" id="plen:EIM92_07460"/>
<name>A0A3S8RSZ5_9BACL</name>
<feature type="transmembrane region" description="Helical" evidence="1">
    <location>
        <begin position="93"/>
        <end position="111"/>
    </location>
</feature>
<dbReference type="PANTHER" id="PTHR35337">
    <property type="entry name" value="SLR1478 PROTEIN"/>
    <property type="match status" value="1"/>
</dbReference>